<evidence type="ECO:0000313" key="2">
    <source>
        <dbReference type="EMBL" id="RBP69591.1"/>
    </source>
</evidence>
<comment type="caution">
    <text evidence="3">The sequence shown here is derived from an EMBL/GenBank/DDBJ whole genome shotgun (WGS) entry which is preliminary data.</text>
</comment>
<accession>A0A368UT09</accession>
<keyword evidence="5" id="KW-1185">Reference proteome</keyword>
<dbReference type="EMBL" id="QNSA01000012">
    <property type="protein sequence ID" value="RBP69591.1"/>
    <property type="molecule type" value="Genomic_DNA"/>
</dbReference>
<protein>
    <recommendedName>
        <fullName evidence="6">DUF1269 domain-containing protein</fullName>
    </recommendedName>
</protein>
<dbReference type="AlphaFoldDB" id="A0A368UT09"/>
<dbReference type="OMA" id="KSMWSSH"/>
<dbReference type="Proteomes" id="UP000252795">
    <property type="component" value="Unassembled WGS sequence"/>
</dbReference>
<evidence type="ECO:0000313" key="5">
    <source>
        <dbReference type="Proteomes" id="UP000253065"/>
    </source>
</evidence>
<evidence type="ECO:0000313" key="4">
    <source>
        <dbReference type="Proteomes" id="UP000252795"/>
    </source>
</evidence>
<evidence type="ECO:0000256" key="1">
    <source>
        <dbReference type="SAM" id="Phobius"/>
    </source>
</evidence>
<organism evidence="3 4">
    <name type="scientific">Marinobacter nauticus</name>
    <name type="common">Marinobacter hydrocarbonoclasticus</name>
    <name type="synonym">Marinobacter aquaeolei</name>
    <dbReference type="NCBI Taxonomy" id="2743"/>
    <lineage>
        <taxon>Bacteria</taxon>
        <taxon>Pseudomonadati</taxon>
        <taxon>Pseudomonadota</taxon>
        <taxon>Gammaproteobacteria</taxon>
        <taxon>Pseudomonadales</taxon>
        <taxon>Marinobacteraceae</taxon>
        <taxon>Marinobacter</taxon>
    </lineage>
</organism>
<proteinExistence type="predicted"/>
<dbReference type="Proteomes" id="UP000253065">
    <property type="component" value="Unassembled WGS sequence"/>
</dbReference>
<dbReference type="EMBL" id="QPJB01000012">
    <property type="protein sequence ID" value="RCW31235.1"/>
    <property type="molecule type" value="Genomic_DNA"/>
</dbReference>
<sequence>MKPSVSITGEQEAHKVAAIFETETDANGVARVLSQETSLDHEQVIVVSPQDQHPGEELEPENQGIWQTLVRSHLWLGIGGAVAGFIVFLILSAIGVGFIAQNGVVAAAVLAALGLILGLLVAGGVTLRPDHTPYVAKAQSALKEGKYVLTVHASSSEQLKEATTVLKNRNVRLVRTI</sequence>
<dbReference type="RefSeq" id="WP_011785974.1">
    <property type="nucleotide sequence ID" value="NZ_CAXQQL010000019.1"/>
</dbReference>
<reference evidence="3 4" key="1">
    <citation type="submission" date="2018-07" db="EMBL/GenBank/DDBJ databases">
        <title>Freshwater and sediment microbial communities from various areas in North America, analyzing microbe dynamics in response to fracking.</title>
        <authorList>
            <person name="Lamendella R."/>
        </authorList>
    </citation>
    <scope>NUCLEOTIDE SEQUENCE [LARGE SCALE GENOMIC DNA]</scope>
    <source>
        <strain evidence="3 4">114E</strain>
        <strain evidence="2 5">114E_o</strain>
    </source>
</reference>
<evidence type="ECO:0008006" key="6">
    <source>
        <dbReference type="Google" id="ProtNLM"/>
    </source>
</evidence>
<keyword evidence="1" id="KW-1133">Transmembrane helix</keyword>
<dbReference type="GeneID" id="31821837"/>
<feature type="transmembrane region" description="Helical" evidence="1">
    <location>
        <begin position="105"/>
        <end position="127"/>
    </location>
</feature>
<name>A0A368UT09_MARNT</name>
<keyword evidence="1" id="KW-0472">Membrane</keyword>
<gene>
    <name evidence="3" type="ORF">DET51_11233</name>
    <name evidence="2" type="ORF">DET64_11233</name>
</gene>
<feature type="transmembrane region" description="Helical" evidence="1">
    <location>
        <begin position="74"/>
        <end position="99"/>
    </location>
</feature>
<keyword evidence="1" id="KW-0812">Transmembrane</keyword>
<evidence type="ECO:0000313" key="3">
    <source>
        <dbReference type="EMBL" id="RCW31235.1"/>
    </source>
</evidence>